<reference evidence="1 2" key="1">
    <citation type="submission" date="2019-03" db="EMBL/GenBank/DDBJ databases">
        <title>Single cell metagenomics reveals metabolic interactions within the superorganism composed of flagellate Streblomastix strix and complex community of Bacteroidetes bacteria on its surface.</title>
        <authorList>
            <person name="Treitli S.C."/>
            <person name="Kolisko M."/>
            <person name="Husnik F."/>
            <person name="Keeling P."/>
            <person name="Hampl V."/>
        </authorList>
    </citation>
    <scope>NUCLEOTIDE SEQUENCE [LARGE SCALE GENOMIC DNA]</scope>
    <source>
        <strain evidence="1">ST1C</strain>
    </source>
</reference>
<comment type="caution">
    <text evidence="1">The sequence shown here is derived from an EMBL/GenBank/DDBJ whole genome shotgun (WGS) entry which is preliminary data.</text>
</comment>
<name>A0A5J4WFE8_9EUKA</name>
<evidence type="ECO:0000313" key="1">
    <source>
        <dbReference type="EMBL" id="KAA6393079.1"/>
    </source>
</evidence>
<dbReference type="AlphaFoldDB" id="A0A5J4WFE8"/>
<gene>
    <name evidence="1" type="ORF">EZS28_011397</name>
</gene>
<dbReference type="Proteomes" id="UP000324800">
    <property type="component" value="Unassembled WGS sequence"/>
</dbReference>
<sequence>MKKPQTLMRNDRKEELLYELDIRLRHLQEKNRINSSLSEQELLGCTVTSIMVFSTLRFKDIYRAIVIQQKKGAWTIQTSKFKEKAYEQMSKAVLMVMKAVYINKRETVTSIRKAAITKGIDQGATQQEIVRFSMHTDGSIIVQGHYDMNLNDKIRERLSNFE</sequence>
<evidence type="ECO:0000313" key="2">
    <source>
        <dbReference type="Proteomes" id="UP000324800"/>
    </source>
</evidence>
<accession>A0A5J4WFE8</accession>
<organism evidence="1 2">
    <name type="scientific">Streblomastix strix</name>
    <dbReference type="NCBI Taxonomy" id="222440"/>
    <lineage>
        <taxon>Eukaryota</taxon>
        <taxon>Metamonada</taxon>
        <taxon>Preaxostyla</taxon>
        <taxon>Oxymonadida</taxon>
        <taxon>Streblomastigidae</taxon>
        <taxon>Streblomastix</taxon>
    </lineage>
</organism>
<protein>
    <recommendedName>
        <fullName evidence="3">Tyr recombinase domain-containing protein</fullName>
    </recommendedName>
</protein>
<dbReference type="EMBL" id="SNRW01002347">
    <property type="protein sequence ID" value="KAA6393079.1"/>
    <property type="molecule type" value="Genomic_DNA"/>
</dbReference>
<proteinExistence type="predicted"/>
<evidence type="ECO:0008006" key="3">
    <source>
        <dbReference type="Google" id="ProtNLM"/>
    </source>
</evidence>